<proteinExistence type="predicted"/>
<evidence type="ECO:0000313" key="2">
    <source>
        <dbReference type="Proteomes" id="UP000250235"/>
    </source>
</evidence>
<keyword evidence="2" id="KW-1185">Reference proteome</keyword>
<reference evidence="1 2" key="1">
    <citation type="journal article" date="2015" name="Proc. Natl. Acad. Sci. U.S.A.">
        <title>The resurrection genome of Boea hygrometrica: A blueprint for survival of dehydration.</title>
        <authorList>
            <person name="Xiao L."/>
            <person name="Yang G."/>
            <person name="Zhang L."/>
            <person name="Yang X."/>
            <person name="Zhao S."/>
            <person name="Ji Z."/>
            <person name="Zhou Q."/>
            <person name="Hu M."/>
            <person name="Wang Y."/>
            <person name="Chen M."/>
            <person name="Xu Y."/>
            <person name="Jin H."/>
            <person name="Xiao X."/>
            <person name="Hu G."/>
            <person name="Bao F."/>
            <person name="Hu Y."/>
            <person name="Wan P."/>
            <person name="Li L."/>
            <person name="Deng X."/>
            <person name="Kuang T."/>
            <person name="Xiang C."/>
            <person name="Zhu J.K."/>
            <person name="Oliver M.J."/>
            <person name="He Y."/>
        </authorList>
    </citation>
    <scope>NUCLEOTIDE SEQUENCE [LARGE SCALE GENOMIC DNA]</scope>
    <source>
        <strain evidence="2">cv. XS01</strain>
    </source>
</reference>
<organism evidence="1 2">
    <name type="scientific">Dorcoceras hygrometricum</name>
    <dbReference type="NCBI Taxonomy" id="472368"/>
    <lineage>
        <taxon>Eukaryota</taxon>
        <taxon>Viridiplantae</taxon>
        <taxon>Streptophyta</taxon>
        <taxon>Embryophyta</taxon>
        <taxon>Tracheophyta</taxon>
        <taxon>Spermatophyta</taxon>
        <taxon>Magnoliopsida</taxon>
        <taxon>eudicotyledons</taxon>
        <taxon>Gunneridae</taxon>
        <taxon>Pentapetalae</taxon>
        <taxon>asterids</taxon>
        <taxon>lamiids</taxon>
        <taxon>Lamiales</taxon>
        <taxon>Gesneriaceae</taxon>
        <taxon>Didymocarpoideae</taxon>
        <taxon>Trichosporeae</taxon>
        <taxon>Loxocarpinae</taxon>
        <taxon>Dorcoceras</taxon>
    </lineage>
</organism>
<dbReference type="AlphaFoldDB" id="A0A2Z7C0U9"/>
<accession>A0A2Z7C0U9</accession>
<dbReference type="EMBL" id="KV002363">
    <property type="protein sequence ID" value="KZV38060.1"/>
    <property type="molecule type" value="Genomic_DNA"/>
</dbReference>
<sequence length="73" mass="7684">MAAGGDATARAARAHQPPCAIVMQGGARWPAASCNLLHHGQAQRLPSCRTWRGQRAAVCRTLCDGGGRRPACF</sequence>
<name>A0A2Z7C0U9_9LAMI</name>
<dbReference type="Proteomes" id="UP000250235">
    <property type="component" value="Unassembled WGS sequence"/>
</dbReference>
<protein>
    <submittedName>
        <fullName evidence="1">Uncharacterized protein</fullName>
    </submittedName>
</protein>
<gene>
    <name evidence="1" type="ORF">F511_44419</name>
</gene>
<evidence type="ECO:0000313" key="1">
    <source>
        <dbReference type="EMBL" id="KZV38060.1"/>
    </source>
</evidence>